<comment type="caution">
    <text evidence="9">The sequence shown here is derived from an EMBL/GenBank/DDBJ whole genome shotgun (WGS) entry which is preliminary data.</text>
</comment>
<feature type="transmembrane region" description="Helical" evidence="7">
    <location>
        <begin position="149"/>
        <end position="171"/>
    </location>
</feature>
<keyword evidence="6 7" id="KW-0472">Membrane</keyword>
<sequence>MFDLLIQNRKEIFQAFIETNIMIAATIIFSLIVSLPLGTLLYSLNKEYLIKNKILYQILSFALNTLRSVPFLLFIFVLIPVNRFLFNTSYGVISAIIPLSLVTISIYTRFVEQAYINIDQSIIDRAISMGATKIQIIYYFLFPSIYSDLILSFTSVIMSTLSYSTVVGVIGAGGLGDYAFRYGYQEYNYKLMYLIIIIFVLYVFFIQSIGYFIAKKVNKYKEKN</sequence>
<dbReference type="InterPro" id="IPR035906">
    <property type="entry name" value="MetI-like_sf"/>
</dbReference>
<feature type="transmembrane region" description="Helical" evidence="7">
    <location>
        <begin position="21"/>
        <end position="42"/>
    </location>
</feature>
<dbReference type="PANTHER" id="PTHR30450:SF14">
    <property type="entry name" value="TRANSPORTER, PERMEASE PROTEIN, PUTATIVE-RELATED"/>
    <property type="match status" value="1"/>
</dbReference>
<evidence type="ECO:0000256" key="1">
    <source>
        <dbReference type="ARBA" id="ARBA00004651"/>
    </source>
</evidence>
<protein>
    <submittedName>
        <fullName evidence="9">ABC transporter permease</fullName>
    </submittedName>
</protein>
<feature type="transmembrane region" description="Helical" evidence="7">
    <location>
        <begin position="122"/>
        <end position="142"/>
    </location>
</feature>
<dbReference type="GO" id="GO:0048473">
    <property type="term" value="P:D-methionine transmembrane transport"/>
    <property type="evidence" value="ECO:0007669"/>
    <property type="project" value="TreeGrafter"/>
</dbReference>
<reference evidence="9 10" key="1">
    <citation type="submission" date="2019-01" db="EMBL/GenBank/DDBJ databases">
        <title>Draft Genome Sequences of Helcococcus ovis Strains Isolated from the Uterus and Vagina of Dairy Cows with Metritis.</title>
        <authorList>
            <person name="Cunha F."/>
            <person name="Jeon S.J."/>
            <person name="Kutzer P."/>
            <person name="Galvao K.N."/>
        </authorList>
    </citation>
    <scope>NUCLEOTIDE SEQUENCE [LARGE SCALE GENOMIC DNA]</scope>
    <source>
        <strain evidence="9 10">KG-37</strain>
    </source>
</reference>
<keyword evidence="3" id="KW-1003">Cell membrane</keyword>
<evidence type="ECO:0000256" key="2">
    <source>
        <dbReference type="ARBA" id="ARBA00022448"/>
    </source>
</evidence>
<feature type="domain" description="ABC transmembrane type-1" evidence="8">
    <location>
        <begin position="16"/>
        <end position="210"/>
    </location>
</feature>
<dbReference type="PROSITE" id="PS50928">
    <property type="entry name" value="ABC_TM1"/>
    <property type="match status" value="1"/>
</dbReference>
<dbReference type="SUPFAM" id="SSF161098">
    <property type="entry name" value="MetI-like"/>
    <property type="match status" value="1"/>
</dbReference>
<keyword evidence="5 7" id="KW-1133">Transmembrane helix</keyword>
<evidence type="ECO:0000256" key="6">
    <source>
        <dbReference type="ARBA" id="ARBA00023136"/>
    </source>
</evidence>
<dbReference type="Gene3D" id="1.10.3720.10">
    <property type="entry name" value="MetI-like"/>
    <property type="match status" value="1"/>
</dbReference>
<organism evidence="9 10">
    <name type="scientific">Helcococcus ovis</name>
    <dbReference type="NCBI Taxonomy" id="72026"/>
    <lineage>
        <taxon>Bacteria</taxon>
        <taxon>Bacillati</taxon>
        <taxon>Bacillota</taxon>
        <taxon>Tissierellia</taxon>
        <taxon>Tissierellales</taxon>
        <taxon>Peptoniphilaceae</taxon>
        <taxon>Helcococcus</taxon>
    </lineage>
</organism>
<evidence type="ECO:0000313" key="9">
    <source>
        <dbReference type="EMBL" id="TFF65798.1"/>
    </source>
</evidence>
<dbReference type="GO" id="GO:0005886">
    <property type="term" value="C:plasma membrane"/>
    <property type="evidence" value="ECO:0007669"/>
    <property type="project" value="UniProtKB-SubCell"/>
</dbReference>
<keyword evidence="10" id="KW-1185">Reference proteome</keyword>
<gene>
    <name evidence="9" type="ORF">EQF91_05230</name>
</gene>
<dbReference type="InterPro" id="IPR000515">
    <property type="entry name" value="MetI-like"/>
</dbReference>
<dbReference type="PANTHER" id="PTHR30450">
    <property type="entry name" value="ABC TRANSPORTER PERMEASE"/>
    <property type="match status" value="1"/>
</dbReference>
<evidence type="ECO:0000256" key="5">
    <source>
        <dbReference type="ARBA" id="ARBA00022989"/>
    </source>
</evidence>
<name>A0A4R9C3S1_9FIRM</name>
<evidence type="ECO:0000259" key="8">
    <source>
        <dbReference type="PROSITE" id="PS50928"/>
    </source>
</evidence>
<dbReference type="Pfam" id="PF00528">
    <property type="entry name" value="BPD_transp_1"/>
    <property type="match status" value="1"/>
</dbReference>
<feature type="transmembrane region" description="Helical" evidence="7">
    <location>
        <begin position="54"/>
        <end position="78"/>
    </location>
</feature>
<keyword evidence="4 7" id="KW-0812">Transmembrane</keyword>
<dbReference type="CDD" id="cd06261">
    <property type="entry name" value="TM_PBP2"/>
    <property type="match status" value="1"/>
</dbReference>
<feature type="transmembrane region" description="Helical" evidence="7">
    <location>
        <begin position="90"/>
        <end position="110"/>
    </location>
</feature>
<comment type="similarity">
    <text evidence="7">Belongs to the binding-protein-dependent transport system permease family.</text>
</comment>
<keyword evidence="2 7" id="KW-0813">Transport</keyword>
<dbReference type="Proteomes" id="UP000297454">
    <property type="component" value="Unassembled WGS sequence"/>
</dbReference>
<dbReference type="AlphaFoldDB" id="A0A4R9C3S1"/>
<accession>A0A4R9C3S1</accession>
<proteinExistence type="inferred from homology"/>
<evidence type="ECO:0000256" key="3">
    <source>
        <dbReference type="ARBA" id="ARBA00022475"/>
    </source>
</evidence>
<dbReference type="RefSeq" id="WP_134744344.1">
    <property type="nucleotide sequence ID" value="NZ_JBFNFK010000009.1"/>
</dbReference>
<evidence type="ECO:0000256" key="7">
    <source>
        <dbReference type="RuleBase" id="RU363032"/>
    </source>
</evidence>
<dbReference type="EMBL" id="SCFR01000016">
    <property type="protein sequence ID" value="TFF65798.1"/>
    <property type="molecule type" value="Genomic_DNA"/>
</dbReference>
<evidence type="ECO:0000313" key="10">
    <source>
        <dbReference type="Proteomes" id="UP000297454"/>
    </source>
</evidence>
<feature type="transmembrane region" description="Helical" evidence="7">
    <location>
        <begin position="191"/>
        <end position="214"/>
    </location>
</feature>
<comment type="subcellular location">
    <subcellularLocation>
        <location evidence="1 7">Cell membrane</location>
        <topology evidence="1 7">Multi-pass membrane protein</topology>
    </subcellularLocation>
</comment>
<evidence type="ECO:0000256" key="4">
    <source>
        <dbReference type="ARBA" id="ARBA00022692"/>
    </source>
</evidence>
<dbReference type="InterPro" id="IPR051322">
    <property type="entry name" value="AA_ABC_Transporter_Permease"/>
</dbReference>